<dbReference type="InterPro" id="IPR011909">
    <property type="entry name" value="GlrX_NrdH"/>
</dbReference>
<dbReference type="PANTHER" id="PTHR34386">
    <property type="entry name" value="GLUTAREDOXIN"/>
    <property type="match status" value="1"/>
</dbReference>
<dbReference type="InterPro" id="IPR002109">
    <property type="entry name" value="Glutaredoxin"/>
</dbReference>
<dbReference type="PROSITE" id="PS51354">
    <property type="entry name" value="GLUTAREDOXIN_2"/>
    <property type="match status" value="1"/>
</dbReference>
<keyword evidence="5" id="KW-0249">Electron transport</keyword>
<evidence type="ECO:0000256" key="4">
    <source>
        <dbReference type="ARBA" id="ARBA00022448"/>
    </source>
</evidence>
<dbReference type="InterPro" id="IPR051548">
    <property type="entry name" value="Grx-like_ET"/>
</dbReference>
<comment type="function">
    <text evidence="1">Electron transport system for the ribonucleotide reductase system NrdEF.</text>
</comment>
<evidence type="ECO:0000256" key="7">
    <source>
        <dbReference type="ARBA" id="ARBA00023284"/>
    </source>
</evidence>
<dbReference type="Gene3D" id="3.40.30.10">
    <property type="entry name" value="Glutaredoxin"/>
    <property type="match status" value="1"/>
</dbReference>
<accession>A0A4S3B3H3</accession>
<organism evidence="9 10">
    <name type="scientific">Vagococcus silagei</name>
    <dbReference type="NCBI Taxonomy" id="2508885"/>
    <lineage>
        <taxon>Bacteria</taxon>
        <taxon>Bacillati</taxon>
        <taxon>Bacillota</taxon>
        <taxon>Bacilli</taxon>
        <taxon>Lactobacillales</taxon>
        <taxon>Enterococcaceae</taxon>
        <taxon>Vagococcus</taxon>
    </lineage>
</organism>
<name>A0A4S3B3H3_9ENTE</name>
<keyword evidence="4" id="KW-0813">Transport</keyword>
<sequence length="77" mass="8678">MTAITLYSKNNCPQCMMTKKFLAEKGVDFVEVNIDNEPQYIDQLKAQGFQSVPVITTNDDRIAIVGFRPDQLRALAI</sequence>
<evidence type="ECO:0000256" key="5">
    <source>
        <dbReference type="ARBA" id="ARBA00022982"/>
    </source>
</evidence>
<dbReference type="EMBL" id="SDGV01000017">
    <property type="protein sequence ID" value="THB60787.1"/>
    <property type="molecule type" value="Genomic_DNA"/>
</dbReference>
<dbReference type="GO" id="GO:0045454">
    <property type="term" value="P:cell redox homeostasis"/>
    <property type="evidence" value="ECO:0007669"/>
    <property type="project" value="InterPro"/>
</dbReference>
<reference evidence="9 10" key="1">
    <citation type="submission" date="2019-01" db="EMBL/GenBank/DDBJ databases">
        <title>Vagococcus silagei sp. nov. isolated from brewer's grain.</title>
        <authorList>
            <person name="Guu J.-R."/>
        </authorList>
    </citation>
    <scope>NUCLEOTIDE SEQUENCE [LARGE SCALE GENOMIC DNA]</scope>
    <source>
        <strain evidence="9 10">2B-2</strain>
    </source>
</reference>
<keyword evidence="6" id="KW-1015">Disulfide bond</keyword>
<evidence type="ECO:0000256" key="6">
    <source>
        <dbReference type="ARBA" id="ARBA00023157"/>
    </source>
</evidence>
<dbReference type="InterPro" id="IPR036249">
    <property type="entry name" value="Thioredoxin-like_sf"/>
</dbReference>
<dbReference type="PANTHER" id="PTHR34386:SF1">
    <property type="entry name" value="GLUTAREDOXIN-LIKE PROTEIN NRDH"/>
    <property type="match status" value="1"/>
</dbReference>
<comment type="similarity">
    <text evidence="2">Belongs to the glutaredoxin family.</text>
</comment>
<feature type="domain" description="Glutaredoxin" evidence="8">
    <location>
        <begin position="4"/>
        <end position="61"/>
    </location>
</feature>
<comment type="caution">
    <text evidence="9">The sequence shown here is derived from an EMBL/GenBank/DDBJ whole genome shotgun (WGS) entry which is preliminary data.</text>
</comment>
<evidence type="ECO:0000256" key="1">
    <source>
        <dbReference type="ARBA" id="ARBA00002292"/>
    </source>
</evidence>
<evidence type="ECO:0000259" key="8">
    <source>
        <dbReference type="Pfam" id="PF00462"/>
    </source>
</evidence>
<dbReference type="NCBIfam" id="TIGR02194">
    <property type="entry name" value="GlrX_NrdH"/>
    <property type="match status" value="1"/>
</dbReference>
<evidence type="ECO:0000313" key="10">
    <source>
        <dbReference type="Proteomes" id="UP000310506"/>
    </source>
</evidence>
<dbReference type="GO" id="GO:0009055">
    <property type="term" value="F:electron transfer activity"/>
    <property type="evidence" value="ECO:0007669"/>
    <property type="project" value="TreeGrafter"/>
</dbReference>
<dbReference type="RefSeq" id="WP_136137035.1">
    <property type="nucleotide sequence ID" value="NZ_SDGV01000017.1"/>
</dbReference>
<proteinExistence type="inferred from homology"/>
<gene>
    <name evidence="9" type="primary">nrdH</name>
    <name evidence="9" type="ORF">ESZ54_07405</name>
</gene>
<evidence type="ECO:0000256" key="2">
    <source>
        <dbReference type="ARBA" id="ARBA00007787"/>
    </source>
</evidence>
<dbReference type="OrthoDB" id="9795531at2"/>
<evidence type="ECO:0000256" key="3">
    <source>
        <dbReference type="ARBA" id="ARBA00017945"/>
    </source>
</evidence>
<evidence type="ECO:0000313" key="9">
    <source>
        <dbReference type="EMBL" id="THB60787.1"/>
    </source>
</evidence>
<protein>
    <recommendedName>
        <fullName evidence="3">Glutaredoxin-like protein NrdH</fullName>
    </recommendedName>
</protein>
<dbReference type="CDD" id="cd02976">
    <property type="entry name" value="NrdH"/>
    <property type="match status" value="1"/>
</dbReference>
<keyword evidence="10" id="KW-1185">Reference proteome</keyword>
<dbReference type="Proteomes" id="UP000310506">
    <property type="component" value="Unassembled WGS sequence"/>
</dbReference>
<dbReference type="AlphaFoldDB" id="A0A4S3B3H3"/>
<dbReference type="Pfam" id="PF00462">
    <property type="entry name" value="Glutaredoxin"/>
    <property type="match status" value="1"/>
</dbReference>
<keyword evidence="7" id="KW-0676">Redox-active center</keyword>
<dbReference type="SUPFAM" id="SSF52833">
    <property type="entry name" value="Thioredoxin-like"/>
    <property type="match status" value="1"/>
</dbReference>